<dbReference type="EMBL" id="DSEE01000596">
    <property type="protein sequence ID" value="HER41203.1"/>
    <property type="molecule type" value="Genomic_DNA"/>
</dbReference>
<comment type="caution">
    <text evidence="1">The sequence shown here is derived from an EMBL/GenBank/DDBJ whole genome shotgun (WGS) entry which is preliminary data.</text>
</comment>
<dbReference type="SUPFAM" id="SSF56784">
    <property type="entry name" value="HAD-like"/>
    <property type="match status" value="1"/>
</dbReference>
<protein>
    <submittedName>
        <fullName evidence="1">Beta-phosphoglucomutase</fullName>
    </submittedName>
</protein>
<dbReference type="InterPro" id="IPR041492">
    <property type="entry name" value="HAD_2"/>
</dbReference>
<feature type="non-terminal residue" evidence="1">
    <location>
        <position position="64"/>
    </location>
</feature>
<accession>A0A7C2M389</accession>
<dbReference type="Proteomes" id="UP000885753">
    <property type="component" value="Unassembled WGS sequence"/>
</dbReference>
<name>A0A7C2M389_9FLAO</name>
<organism evidence="1">
    <name type="scientific">Salinimicrobium catena</name>
    <dbReference type="NCBI Taxonomy" id="390640"/>
    <lineage>
        <taxon>Bacteria</taxon>
        <taxon>Pseudomonadati</taxon>
        <taxon>Bacteroidota</taxon>
        <taxon>Flavobacteriia</taxon>
        <taxon>Flavobacteriales</taxon>
        <taxon>Flavobacteriaceae</taxon>
        <taxon>Salinimicrobium</taxon>
    </lineage>
</organism>
<gene>
    <name evidence="1" type="ORF">ENO10_08285</name>
</gene>
<sequence>MNEQKGIIFDLDGVIVDTAKFHFLAWRKLANDLGFDITLEQNEQLKGVSRVHSLEQILAWGGKT</sequence>
<dbReference type="Pfam" id="PF13419">
    <property type="entry name" value="HAD_2"/>
    <property type="match status" value="1"/>
</dbReference>
<reference evidence="1" key="1">
    <citation type="journal article" date="2020" name="mSystems">
        <title>Genome- and Community-Level Interaction Insights into Carbon Utilization and Element Cycling Functions of Hydrothermarchaeota in Hydrothermal Sediment.</title>
        <authorList>
            <person name="Zhou Z."/>
            <person name="Liu Y."/>
            <person name="Xu W."/>
            <person name="Pan J."/>
            <person name="Luo Z.H."/>
            <person name="Li M."/>
        </authorList>
    </citation>
    <scope>NUCLEOTIDE SEQUENCE [LARGE SCALE GENOMIC DNA]</scope>
    <source>
        <strain evidence="1">SpSt-1235</strain>
    </source>
</reference>
<dbReference type="AlphaFoldDB" id="A0A7C2M389"/>
<dbReference type="InterPro" id="IPR023198">
    <property type="entry name" value="PGP-like_dom2"/>
</dbReference>
<dbReference type="Gene3D" id="1.10.150.240">
    <property type="entry name" value="Putative phosphatase, domain 2"/>
    <property type="match status" value="1"/>
</dbReference>
<evidence type="ECO:0000313" key="1">
    <source>
        <dbReference type="EMBL" id="HER41203.1"/>
    </source>
</evidence>
<dbReference type="InterPro" id="IPR036412">
    <property type="entry name" value="HAD-like_sf"/>
</dbReference>
<proteinExistence type="predicted"/>